<dbReference type="EMBL" id="BAAANN010000003">
    <property type="protein sequence ID" value="GAA1945118.1"/>
    <property type="molecule type" value="Genomic_DNA"/>
</dbReference>
<dbReference type="RefSeq" id="WP_344414113.1">
    <property type="nucleotide sequence ID" value="NZ_BAAANN010000003.1"/>
</dbReference>
<feature type="domain" description="Nudix hydrolase" evidence="1">
    <location>
        <begin position="1"/>
        <end position="134"/>
    </location>
</feature>
<proteinExistence type="predicted"/>
<accession>A0ABP5BJ00</accession>
<gene>
    <name evidence="2" type="ORF">GCM10009754_11170</name>
</gene>
<dbReference type="SUPFAM" id="SSF55811">
    <property type="entry name" value="Nudix"/>
    <property type="match status" value="1"/>
</dbReference>
<evidence type="ECO:0000313" key="2">
    <source>
        <dbReference type="EMBL" id="GAA1945118.1"/>
    </source>
</evidence>
<organism evidence="2 3">
    <name type="scientific">Amycolatopsis minnesotensis</name>
    <dbReference type="NCBI Taxonomy" id="337894"/>
    <lineage>
        <taxon>Bacteria</taxon>
        <taxon>Bacillati</taxon>
        <taxon>Actinomycetota</taxon>
        <taxon>Actinomycetes</taxon>
        <taxon>Pseudonocardiales</taxon>
        <taxon>Pseudonocardiaceae</taxon>
        <taxon>Amycolatopsis</taxon>
    </lineage>
</organism>
<dbReference type="InterPro" id="IPR000086">
    <property type="entry name" value="NUDIX_hydrolase_dom"/>
</dbReference>
<dbReference type="Proteomes" id="UP001501116">
    <property type="component" value="Unassembled WGS sequence"/>
</dbReference>
<comment type="caution">
    <text evidence="2">The sequence shown here is derived from an EMBL/GenBank/DDBJ whole genome shotgun (WGS) entry which is preliminary data.</text>
</comment>
<evidence type="ECO:0000313" key="3">
    <source>
        <dbReference type="Proteomes" id="UP001501116"/>
    </source>
</evidence>
<name>A0ABP5BJ00_9PSEU</name>
<dbReference type="CDD" id="cd04690">
    <property type="entry name" value="NUDIX_Hydrolase"/>
    <property type="match status" value="1"/>
</dbReference>
<dbReference type="InterPro" id="IPR015797">
    <property type="entry name" value="NUDIX_hydrolase-like_dom_sf"/>
</dbReference>
<evidence type="ECO:0000259" key="1">
    <source>
        <dbReference type="PROSITE" id="PS51462"/>
    </source>
</evidence>
<sequence length="140" mass="15205">MAPIDKIAWLRVEDGRVLGARSHGKDVFYLPGGKREPGEADVETLVREVGEELAVAIEAASAVRFGVFEAQAHGKAAGVLVRMTCYTAEFSGALVASGEIAELAWLTYDDRDRVSPINRLVFDHLRERGLLAIRATPSRG</sequence>
<dbReference type="PROSITE" id="PS51462">
    <property type="entry name" value="NUDIX"/>
    <property type="match status" value="1"/>
</dbReference>
<dbReference type="Pfam" id="PF00293">
    <property type="entry name" value="NUDIX"/>
    <property type="match status" value="1"/>
</dbReference>
<protein>
    <submittedName>
        <fullName evidence="2">NUDIX domain-containing protein</fullName>
    </submittedName>
</protein>
<keyword evidence="3" id="KW-1185">Reference proteome</keyword>
<reference evidence="3" key="1">
    <citation type="journal article" date="2019" name="Int. J. Syst. Evol. Microbiol.">
        <title>The Global Catalogue of Microorganisms (GCM) 10K type strain sequencing project: providing services to taxonomists for standard genome sequencing and annotation.</title>
        <authorList>
            <consortium name="The Broad Institute Genomics Platform"/>
            <consortium name="The Broad Institute Genome Sequencing Center for Infectious Disease"/>
            <person name="Wu L."/>
            <person name="Ma J."/>
        </authorList>
    </citation>
    <scope>NUCLEOTIDE SEQUENCE [LARGE SCALE GENOMIC DNA]</scope>
    <source>
        <strain evidence="3">JCM 14545</strain>
    </source>
</reference>
<dbReference type="Gene3D" id="3.90.79.10">
    <property type="entry name" value="Nucleoside Triphosphate Pyrophosphohydrolase"/>
    <property type="match status" value="1"/>
</dbReference>